<feature type="transmembrane region" description="Helical" evidence="12">
    <location>
        <begin position="138"/>
        <end position="157"/>
    </location>
</feature>
<evidence type="ECO:0000256" key="8">
    <source>
        <dbReference type="ARBA" id="ARBA00023133"/>
    </source>
</evidence>
<organism evidence="13 14">
    <name type="scientific">Mesorhizobium abyssinicae</name>
    <dbReference type="NCBI Taxonomy" id="1209958"/>
    <lineage>
        <taxon>Bacteria</taxon>
        <taxon>Pseudomonadati</taxon>
        <taxon>Pseudomonadota</taxon>
        <taxon>Alphaproteobacteria</taxon>
        <taxon>Hyphomicrobiales</taxon>
        <taxon>Phyllobacteriaceae</taxon>
        <taxon>Mesorhizobium</taxon>
    </lineage>
</organism>
<dbReference type="EC" id="1.17.99.9" evidence="12"/>
<keyword evidence="12" id="KW-1003">Cell membrane</keyword>
<comment type="pathway">
    <text evidence="10 12">Porphyrin-containing compound metabolism; heme A biosynthesis; heme A from heme O: step 1/1.</text>
</comment>
<keyword evidence="14" id="KW-1185">Reference proteome</keyword>
<evidence type="ECO:0000256" key="6">
    <source>
        <dbReference type="ARBA" id="ARBA00023002"/>
    </source>
</evidence>
<dbReference type="PANTHER" id="PTHR23289">
    <property type="entry name" value="CYTOCHROME C OXIDASE ASSEMBLY PROTEIN COX15"/>
    <property type="match status" value="1"/>
</dbReference>
<feature type="transmembrane region" description="Helical" evidence="12">
    <location>
        <begin position="327"/>
        <end position="344"/>
    </location>
</feature>
<keyword evidence="6 12" id="KW-0560">Oxidoreductase</keyword>
<comment type="cofactor">
    <cofactor evidence="1 12">
        <name>heme b</name>
        <dbReference type="ChEBI" id="CHEBI:60344"/>
    </cofactor>
</comment>
<keyword evidence="5 12" id="KW-1133">Transmembrane helix</keyword>
<dbReference type="Pfam" id="PF02628">
    <property type="entry name" value="COX15-CtaA"/>
    <property type="match status" value="1"/>
</dbReference>
<comment type="catalytic activity">
    <reaction evidence="11">
        <text>Fe(II)-heme o + 2 A + H2O = Fe(II)-heme a + 2 AH2</text>
        <dbReference type="Rhea" id="RHEA:63388"/>
        <dbReference type="ChEBI" id="CHEBI:13193"/>
        <dbReference type="ChEBI" id="CHEBI:15377"/>
        <dbReference type="ChEBI" id="CHEBI:17499"/>
        <dbReference type="ChEBI" id="CHEBI:60530"/>
        <dbReference type="ChEBI" id="CHEBI:61715"/>
        <dbReference type="EC" id="1.17.99.9"/>
    </reaction>
    <physiologicalReaction direction="left-to-right" evidence="11">
        <dbReference type="Rhea" id="RHEA:63389"/>
    </physiologicalReaction>
</comment>
<comment type="subunit">
    <text evidence="12">Interacts with CtaB.</text>
</comment>
<evidence type="ECO:0000256" key="11">
    <source>
        <dbReference type="ARBA" id="ARBA00048044"/>
    </source>
</evidence>
<dbReference type="PANTHER" id="PTHR23289:SF2">
    <property type="entry name" value="CYTOCHROME C OXIDASE ASSEMBLY PROTEIN COX15 HOMOLOG"/>
    <property type="match status" value="1"/>
</dbReference>
<evidence type="ECO:0000256" key="12">
    <source>
        <dbReference type="HAMAP-Rule" id="MF_01665"/>
    </source>
</evidence>
<evidence type="ECO:0000256" key="9">
    <source>
        <dbReference type="ARBA" id="ARBA00023136"/>
    </source>
</evidence>
<comment type="similarity">
    <text evidence="12">Belongs to the COX15/CtaA family. Type 2 subfamily.</text>
</comment>
<name>A0ABU5ASI4_9HYPH</name>
<comment type="caution">
    <text evidence="12">Lacks conserved residue(s) required for the propagation of feature annotation.</text>
</comment>
<protein>
    <recommendedName>
        <fullName evidence="12">Heme A synthase</fullName>
        <shortName evidence="12">HAS</shortName>
        <ecNumber evidence="12">1.17.99.9</ecNumber>
    </recommendedName>
    <alternativeName>
        <fullName evidence="12">Cytochrome aa3-controlling protein</fullName>
    </alternativeName>
</protein>
<reference evidence="13 14" key="1">
    <citation type="submission" date="2023-08" db="EMBL/GenBank/DDBJ databases">
        <title>Implementing the SeqCode for naming new Mesorhizobium species isolated from Vachellia karroo root nodules.</title>
        <authorList>
            <person name="Van Lill M."/>
        </authorList>
    </citation>
    <scope>NUCLEOTIDE SEQUENCE [LARGE SCALE GENOMIC DNA]</scope>
    <source>
        <strain evidence="13 14">VK4B</strain>
    </source>
</reference>
<feature type="transmembrane region" description="Helical" evidence="12">
    <location>
        <begin position="365"/>
        <end position="384"/>
    </location>
</feature>
<gene>
    <name evidence="12" type="primary">ctaA</name>
    <name evidence="13" type="ORF">RFM23_21855</name>
</gene>
<sequence>MAAITAAAPYAARDRDLRNRAQVRGWLYFVLLVLFALVLVGGATRLTESGLSITEWQPIHGVIPPLNDAEWQEEFQRYQQIPQYAELNKGMSIEAFKSIFWWEWVHRILARSVGLVFALPLLFFWATRRIERGLGPKLVGILLLGGLQGAIGWWMVASGLVDRVSVSQYRLATHLTLAALIFTATMVVARGLAPHSEPAADRSTQRLAGVIVLLALVQIYLGGLVAGLDAGLSYNTWPLMDGRLVPGDLLLLEPAWRNFFENPKTVQFVHRIGAYTVFAVALWHMIATRRRLPGTTHARRATLLFLIVLVQASIGIGTLLMQVPLHMALTHQGFALILLGFAAAHWRGTKGAYPLPTRPPMKRRYVLLVGVGVSLVAAGIRLSLPPVWFP</sequence>
<keyword evidence="7 12" id="KW-0408">Iron</keyword>
<evidence type="ECO:0000256" key="1">
    <source>
        <dbReference type="ARBA" id="ARBA00001970"/>
    </source>
</evidence>
<feature type="transmembrane region" description="Helical" evidence="12">
    <location>
        <begin position="301"/>
        <end position="321"/>
    </location>
</feature>
<feature type="transmembrane region" description="Helical" evidence="12">
    <location>
        <begin position="108"/>
        <end position="126"/>
    </location>
</feature>
<proteinExistence type="inferred from homology"/>
<evidence type="ECO:0000256" key="3">
    <source>
        <dbReference type="ARBA" id="ARBA00022692"/>
    </source>
</evidence>
<accession>A0ABU5ASI4</accession>
<comment type="function">
    <text evidence="12">Catalyzes the conversion of heme O to heme A by two successive hydroxylations of the methyl group at C8. The first hydroxylation forms heme I, the second hydroxylation results in an unstable dihydroxymethyl group, which spontaneously dehydrates, resulting in the formyl group of heme A.</text>
</comment>
<keyword evidence="4 12" id="KW-0479">Metal-binding</keyword>
<evidence type="ECO:0000256" key="10">
    <source>
        <dbReference type="ARBA" id="ARBA00044501"/>
    </source>
</evidence>
<comment type="subcellular location">
    <subcellularLocation>
        <location evidence="12">Cell membrane</location>
        <topology evidence="12">Multi-pass membrane protein</topology>
    </subcellularLocation>
    <subcellularLocation>
        <location evidence="2">Membrane</location>
        <topology evidence="2">Multi-pass membrane protein</topology>
    </subcellularLocation>
</comment>
<dbReference type="InterPro" id="IPR023754">
    <property type="entry name" value="HemeA_Synthase_type2"/>
</dbReference>
<dbReference type="EMBL" id="JAVIIP010000012">
    <property type="protein sequence ID" value="MDX8540268.1"/>
    <property type="molecule type" value="Genomic_DNA"/>
</dbReference>
<dbReference type="Proteomes" id="UP001276564">
    <property type="component" value="Unassembled WGS sequence"/>
</dbReference>
<dbReference type="InterPro" id="IPR003780">
    <property type="entry name" value="COX15/CtaA_fam"/>
</dbReference>
<evidence type="ECO:0000313" key="13">
    <source>
        <dbReference type="EMBL" id="MDX8540268.1"/>
    </source>
</evidence>
<feature type="transmembrane region" description="Helical" evidence="12">
    <location>
        <begin position="268"/>
        <end position="289"/>
    </location>
</feature>
<evidence type="ECO:0000256" key="5">
    <source>
        <dbReference type="ARBA" id="ARBA00022989"/>
    </source>
</evidence>
<keyword evidence="3 12" id="KW-0812">Transmembrane</keyword>
<feature type="transmembrane region" description="Helical" evidence="12">
    <location>
        <begin position="210"/>
        <end position="234"/>
    </location>
</feature>
<feature type="transmembrane region" description="Helical" evidence="12">
    <location>
        <begin position="25"/>
        <end position="44"/>
    </location>
</feature>
<evidence type="ECO:0000256" key="7">
    <source>
        <dbReference type="ARBA" id="ARBA00023004"/>
    </source>
</evidence>
<comment type="caution">
    <text evidence="13">The sequence shown here is derived from an EMBL/GenBank/DDBJ whole genome shotgun (WGS) entry which is preliminary data.</text>
</comment>
<keyword evidence="9 12" id="KW-0472">Membrane</keyword>
<evidence type="ECO:0000256" key="2">
    <source>
        <dbReference type="ARBA" id="ARBA00004141"/>
    </source>
</evidence>
<evidence type="ECO:0000313" key="14">
    <source>
        <dbReference type="Proteomes" id="UP001276564"/>
    </source>
</evidence>
<dbReference type="HAMAP" id="MF_01665">
    <property type="entry name" value="HemeA_synth_type2"/>
    <property type="match status" value="1"/>
</dbReference>
<feature type="transmembrane region" description="Helical" evidence="12">
    <location>
        <begin position="169"/>
        <end position="189"/>
    </location>
</feature>
<feature type="binding site" description="axial binding residue" evidence="12">
    <location>
        <position position="331"/>
    </location>
    <ligand>
        <name>heme</name>
        <dbReference type="ChEBI" id="CHEBI:30413"/>
    </ligand>
    <ligandPart>
        <name>Fe</name>
        <dbReference type="ChEBI" id="CHEBI:18248"/>
    </ligandPart>
</feature>
<feature type="binding site" description="axial binding residue" evidence="12">
    <location>
        <position position="270"/>
    </location>
    <ligand>
        <name>heme</name>
        <dbReference type="ChEBI" id="CHEBI:30413"/>
    </ligand>
    <ligandPart>
        <name>Fe</name>
        <dbReference type="ChEBI" id="CHEBI:18248"/>
    </ligandPart>
</feature>
<dbReference type="RefSeq" id="WP_245509026.1">
    <property type="nucleotide sequence ID" value="NZ_JAVIIP010000012.1"/>
</dbReference>
<evidence type="ECO:0000256" key="4">
    <source>
        <dbReference type="ARBA" id="ARBA00022723"/>
    </source>
</evidence>
<keyword evidence="8 12" id="KW-0350">Heme biosynthesis</keyword>